<keyword evidence="18" id="KW-0560">Oxidoreductase</keyword>
<dbReference type="AlphaFoldDB" id="A0A6M4NNI2"/>
<evidence type="ECO:0000256" key="16">
    <source>
        <dbReference type="SAM" id="Phobius"/>
    </source>
</evidence>
<evidence type="ECO:0000256" key="15">
    <source>
        <dbReference type="PIRNR" id="PIRNR000204"/>
    </source>
</evidence>
<keyword evidence="6 15" id="KW-1003">Cell membrane</keyword>
<evidence type="ECO:0000256" key="1">
    <source>
        <dbReference type="ARBA" id="ARBA00003943"/>
    </source>
</evidence>
<evidence type="ECO:0000256" key="5">
    <source>
        <dbReference type="ARBA" id="ARBA00014581"/>
    </source>
</evidence>
<evidence type="ECO:0000256" key="8">
    <source>
        <dbReference type="ARBA" id="ARBA00022692"/>
    </source>
</evidence>
<feature type="transmembrane region" description="Helical" evidence="16">
    <location>
        <begin position="52"/>
        <end position="72"/>
    </location>
</feature>
<protein>
    <recommendedName>
        <fullName evidence="5 15">NAD(P) transhydrogenase subunit beta</fullName>
        <ecNumber evidence="4 15">7.1.1.1</ecNumber>
    </recommendedName>
    <alternativeName>
        <fullName evidence="15">Nicotinamide nucleotide transhydrogenase subunit beta</fullName>
    </alternativeName>
</protein>
<evidence type="ECO:0000256" key="3">
    <source>
        <dbReference type="ARBA" id="ARBA00007919"/>
    </source>
</evidence>
<evidence type="ECO:0000256" key="14">
    <source>
        <dbReference type="ARBA" id="ARBA00048202"/>
    </source>
</evidence>
<organism evidence="18">
    <name type="scientific">uncultured Alphaproteobacteria bacterium</name>
    <dbReference type="NCBI Taxonomy" id="91750"/>
    <lineage>
        <taxon>Bacteria</taxon>
        <taxon>Pseudomonadati</taxon>
        <taxon>Pseudomonadota</taxon>
        <taxon>Alphaproteobacteria</taxon>
        <taxon>environmental samples</taxon>
    </lineage>
</organism>
<dbReference type="GO" id="GO:0050661">
    <property type="term" value="F:NADP binding"/>
    <property type="evidence" value="ECO:0007669"/>
    <property type="project" value="InterPro"/>
</dbReference>
<dbReference type="Pfam" id="PF02233">
    <property type="entry name" value="PNTB"/>
    <property type="match status" value="1"/>
</dbReference>
<dbReference type="InterPro" id="IPR012136">
    <property type="entry name" value="NADH_DH_b"/>
</dbReference>
<comment type="similarity">
    <text evidence="3 15">Belongs to the PNT beta subunit family.</text>
</comment>
<evidence type="ECO:0000256" key="4">
    <source>
        <dbReference type="ARBA" id="ARBA00012943"/>
    </source>
</evidence>
<feature type="transmembrane region" description="Helical" evidence="16">
    <location>
        <begin position="143"/>
        <end position="166"/>
    </location>
</feature>
<feature type="transmembrane region" description="Helical" evidence="16">
    <location>
        <begin position="223"/>
        <end position="241"/>
    </location>
</feature>
<dbReference type="InterPro" id="IPR034300">
    <property type="entry name" value="PNTB-like"/>
</dbReference>
<keyword evidence="13 15" id="KW-0472">Membrane</keyword>
<proteinExistence type="inferred from homology"/>
<evidence type="ECO:0000256" key="9">
    <source>
        <dbReference type="ARBA" id="ARBA00022857"/>
    </source>
</evidence>
<name>A0A6M4NNI2_9PROT</name>
<reference evidence="18" key="1">
    <citation type="submission" date="2020-01" db="EMBL/GenBank/DDBJ databases">
        <title>Gastrointestinal microbiota of LL stock colony Peromyscus leucopus.</title>
        <authorList>
            <person name="Milovic A."/>
            <person name="Bassam K."/>
            <person name="Keay E."/>
            <person name="Barbour A.G."/>
        </authorList>
    </citation>
    <scope>NUCLEOTIDE SEQUENCE</scope>
    <source>
        <strain evidence="18">LL90</strain>
    </source>
</reference>
<evidence type="ECO:0000259" key="17">
    <source>
        <dbReference type="Pfam" id="PF02233"/>
    </source>
</evidence>
<dbReference type="EMBL" id="MN990729">
    <property type="protein sequence ID" value="QJR98262.1"/>
    <property type="molecule type" value="Genomic_DNA"/>
</dbReference>
<keyword evidence="11 16" id="KW-1133">Transmembrane helix</keyword>
<evidence type="ECO:0000256" key="12">
    <source>
        <dbReference type="ARBA" id="ARBA00023027"/>
    </source>
</evidence>
<feature type="domain" description="NADP transhydrogenase beta-like" evidence="17">
    <location>
        <begin position="4"/>
        <end position="442"/>
    </location>
</feature>
<dbReference type="PANTHER" id="PTHR44758">
    <property type="entry name" value="NAD(P) TRANSHYDROGENASE SUBUNIT BETA"/>
    <property type="match status" value="1"/>
</dbReference>
<dbReference type="GO" id="GO:0005886">
    <property type="term" value="C:plasma membrane"/>
    <property type="evidence" value="ECO:0007669"/>
    <property type="project" value="UniProtKB-SubCell"/>
</dbReference>
<comment type="subcellular location">
    <subcellularLocation>
        <location evidence="2">Cell inner membrane</location>
        <topology evidence="2">Multi-pass membrane protein</topology>
    </subcellularLocation>
</comment>
<comment type="function">
    <text evidence="1 15">The transhydrogenation between NADH and NADP is coupled to respiration and ATP hydrolysis and functions as a proton pump across the membrane.</text>
</comment>
<comment type="catalytic activity">
    <reaction evidence="14 15">
        <text>NAD(+) + NADPH + H(+)(in) = NADH + NADP(+) + H(+)(out)</text>
        <dbReference type="Rhea" id="RHEA:47992"/>
        <dbReference type="ChEBI" id="CHEBI:15378"/>
        <dbReference type="ChEBI" id="CHEBI:57540"/>
        <dbReference type="ChEBI" id="CHEBI:57783"/>
        <dbReference type="ChEBI" id="CHEBI:57945"/>
        <dbReference type="ChEBI" id="CHEBI:58349"/>
        <dbReference type="EC" id="7.1.1.1"/>
    </reaction>
</comment>
<evidence type="ECO:0000256" key="6">
    <source>
        <dbReference type="ARBA" id="ARBA00022475"/>
    </source>
</evidence>
<accession>A0A6M4NNI2</accession>
<feature type="transmembrane region" description="Helical" evidence="16">
    <location>
        <begin position="6"/>
        <end position="22"/>
    </location>
</feature>
<dbReference type="PIRSF" id="PIRSF000204">
    <property type="entry name" value="PNTB"/>
    <property type="match status" value="1"/>
</dbReference>
<dbReference type="EC" id="7.1.1.1" evidence="4 15"/>
<evidence type="ECO:0000313" key="18">
    <source>
        <dbReference type="EMBL" id="QJR98262.1"/>
    </source>
</evidence>
<keyword evidence="10 15" id="KW-1278">Translocase</keyword>
<feature type="transmembrane region" description="Helical" evidence="16">
    <location>
        <begin position="84"/>
        <end position="105"/>
    </location>
</feature>
<dbReference type="Gene3D" id="3.40.50.1220">
    <property type="entry name" value="TPP-binding domain"/>
    <property type="match status" value="1"/>
</dbReference>
<keyword evidence="12 15" id="KW-0520">NAD</keyword>
<dbReference type="InterPro" id="IPR029035">
    <property type="entry name" value="DHS-like_NAD/FAD-binding_dom"/>
</dbReference>
<evidence type="ECO:0000256" key="10">
    <source>
        <dbReference type="ARBA" id="ARBA00022967"/>
    </source>
</evidence>
<dbReference type="GO" id="GO:0016491">
    <property type="term" value="F:oxidoreductase activity"/>
    <property type="evidence" value="ECO:0007669"/>
    <property type="project" value="UniProtKB-KW"/>
</dbReference>
<evidence type="ECO:0000256" key="2">
    <source>
        <dbReference type="ARBA" id="ARBA00004429"/>
    </source>
</evidence>
<keyword evidence="8 16" id="KW-0812">Transmembrane</keyword>
<dbReference type="SUPFAM" id="SSF52467">
    <property type="entry name" value="DHS-like NAD/FAD-binding domain"/>
    <property type="match status" value="1"/>
</dbReference>
<feature type="transmembrane region" description="Helical" evidence="16">
    <location>
        <begin position="111"/>
        <end position="131"/>
    </location>
</feature>
<keyword evidence="9 15" id="KW-0521">NADP</keyword>
<evidence type="ECO:0000256" key="13">
    <source>
        <dbReference type="ARBA" id="ARBA00023136"/>
    </source>
</evidence>
<feature type="transmembrane region" description="Helical" evidence="16">
    <location>
        <begin position="172"/>
        <end position="190"/>
    </location>
</feature>
<sequence length="447" mass="47420">MSAQFVYLICIVAFILSVRLMSSPRSAVIGSYIGMAGMAVAILFAFSRQTEISYPLIIALTFGAVIGVISGIKIKITALPQMIAAFNGLGGGAAVCIAAGEISAAENISTALPLGAAIGAITFSGSLIAFCKLQGVLSGHSRRLPLSAFFNIIFAAAIIIISFYLYYFPTPFSFYILTGLALLWGIWLIWPVGGADMPIAVSLLNSFSGWASVAIGFTQNNTLMIAVGTIVGASGSILAYIMTKAMNTSLLGIFYPHIKDTQTGITTGINRTAQTGSPSDAAFIMENAQKVIIVPGFGMAAASAQHAVKTMGDLLRNKYHADVKYAIHPVAGRMPGHMNVLLAEANVDYDAVYELEDINREFATTDVAYVIGANDITNPEAKNNPDSPLYGMPILDVGLAKTVFFVKRSLGSGYSGIDNPLFFAPNTIMLYGDAKKITEEIDKALEQ</sequence>
<feature type="transmembrane region" description="Helical" evidence="16">
    <location>
        <begin position="29"/>
        <end position="46"/>
    </location>
</feature>
<dbReference type="PANTHER" id="PTHR44758:SF1">
    <property type="entry name" value="NAD(P) TRANSHYDROGENASE SUBUNIT BETA"/>
    <property type="match status" value="1"/>
</dbReference>
<feature type="transmembrane region" description="Helical" evidence="16">
    <location>
        <begin position="197"/>
        <end position="217"/>
    </location>
</feature>
<keyword evidence="7 15" id="KW-0997">Cell inner membrane</keyword>
<dbReference type="GO" id="GO:0008750">
    <property type="term" value="F:proton-translocating NAD(P)+ transhydrogenase activity"/>
    <property type="evidence" value="ECO:0007669"/>
    <property type="project" value="UniProtKB-EC"/>
</dbReference>
<evidence type="ECO:0000256" key="11">
    <source>
        <dbReference type="ARBA" id="ARBA00022989"/>
    </source>
</evidence>
<gene>
    <name evidence="18" type="ORF">PlAlph_2670</name>
</gene>
<evidence type="ECO:0000256" key="7">
    <source>
        <dbReference type="ARBA" id="ARBA00022519"/>
    </source>
</evidence>